<feature type="transmembrane region" description="Helical" evidence="1">
    <location>
        <begin position="6"/>
        <end position="27"/>
    </location>
</feature>
<reference evidence="2 3" key="1">
    <citation type="submission" date="2024-12" db="EMBL/GenBank/DDBJ databases">
        <title>The unique morphological basis and parallel evolutionary history of personate flowers in Penstemon.</title>
        <authorList>
            <person name="Depatie T.H."/>
            <person name="Wessinger C.A."/>
        </authorList>
    </citation>
    <scope>NUCLEOTIDE SEQUENCE [LARGE SCALE GENOMIC DNA]</scope>
    <source>
        <strain evidence="2">WTNN_2</strain>
        <tissue evidence="2">Leaf</tissue>
    </source>
</reference>
<evidence type="ECO:0000313" key="2">
    <source>
        <dbReference type="EMBL" id="KAL3840571.1"/>
    </source>
</evidence>
<gene>
    <name evidence="2" type="ORF">ACJIZ3_025162</name>
</gene>
<comment type="caution">
    <text evidence="2">The sequence shown here is derived from an EMBL/GenBank/DDBJ whole genome shotgun (WGS) entry which is preliminary data.</text>
</comment>
<evidence type="ECO:0000256" key="1">
    <source>
        <dbReference type="SAM" id="Phobius"/>
    </source>
</evidence>
<proteinExistence type="predicted"/>
<dbReference type="Proteomes" id="UP001634393">
    <property type="component" value="Unassembled WGS sequence"/>
</dbReference>
<organism evidence="2 3">
    <name type="scientific">Penstemon smallii</name>
    <dbReference type="NCBI Taxonomy" id="265156"/>
    <lineage>
        <taxon>Eukaryota</taxon>
        <taxon>Viridiplantae</taxon>
        <taxon>Streptophyta</taxon>
        <taxon>Embryophyta</taxon>
        <taxon>Tracheophyta</taxon>
        <taxon>Spermatophyta</taxon>
        <taxon>Magnoliopsida</taxon>
        <taxon>eudicotyledons</taxon>
        <taxon>Gunneridae</taxon>
        <taxon>Pentapetalae</taxon>
        <taxon>asterids</taxon>
        <taxon>lamiids</taxon>
        <taxon>Lamiales</taxon>
        <taxon>Plantaginaceae</taxon>
        <taxon>Cheloneae</taxon>
        <taxon>Penstemon</taxon>
    </lineage>
</organism>
<evidence type="ECO:0000313" key="3">
    <source>
        <dbReference type="Proteomes" id="UP001634393"/>
    </source>
</evidence>
<protein>
    <submittedName>
        <fullName evidence="2">Uncharacterized protein</fullName>
    </submittedName>
</protein>
<dbReference type="AlphaFoldDB" id="A0ABD3TVI8"/>
<keyword evidence="1" id="KW-1133">Transmembrane helix</keyword>
<name>A0ABD3TVI8_9LAMI</name>
<keyword evidence="1" id="KW-0812">Transmembrane</keyword>
<keyword evidence="1" id="KW-0472">Membrane</keyword>
<accession>A0ABD3TVI8</accession>
<keyword evidence="3" id="KW-1185">Reference proteome</keyword>
<sequence>MHIYIYIYIYIYIFFFFLSFFHIWFGCREIRA</sequence>
<dbReference type="EMBL" id="JBJXBP010000003">
    <property type="protein sequence ID" value="KAL3840571.1"/>
    <property type="molecule type" value="Genomic_DNA"/>
</dbReference>